<dbReference type="EMBL" id="JRKL02000366">
    <property type="protein sequence ID" value="KAF3972072.1"/>
    <property type="molecule type" value="Genomic_DNA"/>
</dbReference>
<organism evidence="1 2">
    <name type="scientific">Castanea mollissima</name>
    <name type="common">Chinese chestnut</name>
    <dbReference type="NCBI Taxonomy" id="60419"/>
    <lineage>
        <taxon>Eukaryota</taxon>
        <taxon>Viridiplantae</taxon>
        <taxon>Streptophyta</taxon>
        <taxon>Embryophyta</taxon>
        <taxon>Tracheophyta</taxon>
        <taxon>Spermatophyta</taxon>
        <taxon>Magnoliopsida</taxon>
        <taxon>eudicotyledons</taxon>
        <taxon>Gunneridae</taxon>
        <taxon>Pentapetalae</taxon>
        <taxon>rosids</taxon>
        <taxon>fabids</taxon>
        <taxon>Fagales</taxon>
        <taxon>Fagaceae</taxon>
        <taxon>Castanea</taxon>
    </lineage>
</organism>
<name>A0A8J4VVK1_9ROSI</name>
<evidence type="ECO:0000313" key="2">
    <source>
        <dbReference type="Proteomes" id="UP000737018"/>
    </source>
</evidence>
<dbReference type="AlphaFoldDB" id="A0A8J4VVK1"/>
<comment type="caution">
    <text evidence="1">The sequence shown here is derived from an EMBL/GenBank/DDBJ whole genome shotgun (WGS) entry which is preliminary data.</text>
</comment>
<sequence length="121" mass="13935">MKKKEAFEPYHGVEVHINPNHSNTKLRNAEKEEKSKKLKIKKAMEKGYIDRARICTKNAIQKCIEQMNYLRLASRLNTVVAHLNTQAKMLTINKSMGKLGSVRKRRGERLGEVGFGQVWRG</sequence>
<dbReference type="Proteomes" id="UP000737018">
    <property type="component" value="Unassembled WGS sequence"/>
</dbReference>
<dbReference type="Gene3D" id="6.10.140.1230">
    <property type="match status" value="1"/>
</dbReference>
<proteinExistence type="predicted"/>
<gene>
    <name evidence="1" type="ORF">CMV_004398</name>
</gene>
<dbReference type="InterPro" id="IPR005024">
    <property type="entry name" value="Snf7_fam"/>
</dbReference>
<evidence type="ECO:0000313" key="1">
    <source>
        <dbReference type="EMBL" id="KAF3972072.1"/>
    </source>
</evidence>
<dbReference type="GO" id="GO:0007034">
    <property type="term" value="P:vacuolar transport"/>
    <property type="evidence" value="ECO:0007669"/>
    <property type="project" value="InterPro"/>
</dbReference>
<dbReference type="PANTHER" id="PTHR10476">
    <property type="entry name" value="CHARGED MULTIVESICULAR BODY PROTEIN"/>
    <property type="match status" value="1"/>
</dbReference>
<accession>A0A8J4VVK1</accession>
<keyword evidence="2" id="KW-1185">Reference proteome</keyword>
<dbReference type="OrthoDB" id="10266568at2759"/>
<protein>
    <submittedName>
        <fullName evidence="1">Uncharacterized protein</fullName>
    </submittedName>
</protein>
<reference evidence="1" key="1">
    <citation type="submission" date="2020-03" db="EMBL/GenBank/DDBJ databases">
        <title>Castanea mollissima Vanexum genome sequencing.</title>
        <authorList>
            <person name="Staton M."/>
        </authorList>
    </citation>
    <scope>NUCLEOTIDE SEQUENCE</scope>
    <source>
        <tissue evidence="1">Leaf</tissue>
    </source>
</reference>